<sequence>MQSVETVAPSSLPRKKFKSFTTQFEDDTSFNQINCDSTNTMRARRELDAYLQLDLLKTTYSAEHIPASSAAVERSFSAASFIISQRRANLNPLTVNDMMLVRSAAAHLKSAV</sequence>
<dbReference type="AlphaFoldDB" id="A0A814LTS9"/>
<name>A0A814LTS9_ADIRI</name>
<dbReference type="Proteomes" id="UP000663828">
    <property type="component" value="Unassembled WGS sequence"/>
</dbReference>
<keyword evidence="3" id="KW-1185">Reference proteome</keyword>
<feature type="domain" description="HAT C-terminal dimerisation" evidence="1">
    <location>
        <begin position="65"/>
        <end position="103"/>
    </location>
</feature>
<dbReference type="Pfam" id="PF05699">
    <property type="entry name" value="Dimer_Tnp_hAT"/>
    <property type="match status" value="1"/>
</dbReference>
<proteinExistence type="predicted"/>
<organism evidence="2 3">
    <name type="scientific">Adineta ricciae</name>
    <name type="common">Rotifer</name>
    <dbReference type="NCBI Taxonomy" id="249248"/>
    <lineage>
        <taxon>Eukaryota</taxon>
        <taxon>Metazoa</taxon>
        <taxon>Spiralia</taxon>
        <taxon>Gnathifera</taxon>
        <taxon>Rotifera</taxon>
        <taxon>Eurotatoria</taxon>
        <taxon>Bdelloidea</taxon>
        <taxon>Adinetida</taxon>
        <taxon>Adinetidae</taxon>
        <taxon>Adineta</taxon>
    </lineage>
</organism>
<reference evidence="2" key="1">
    <citation type="submission" date="2021-02" db="EMBL/GenBank/DDBJ databases">
        <authorList>
            <person name="Nowell W R."/>
        </authorList>
    </citation>
    <scope>NUCLEOTIDE SEQUENCE</scope>
</reference>
<dbReference type="InterPro" id="IPR008906">
    <property type="entry name" value="HATC_C_dom"/>
</dbReference>
<dbReference type="GO" id="GO:0046983">
    <property type="term" value="F:protein dimerization activity"/>
    <property type="evidence" value="ECO:0007669"/>
    <property type="project" value="InterPro"/>
</dbReference>
<comment type="caution">
    <text evidence="2">The sequence shown here is derived from an EMBL/GenBank/DDBJ whole genome shotgun (WGS) entry which is preliminary data.</text>
</comment>
<protein>
    <recommendedName>
        <fullName evidence="1">HAT C-terminal dimerisation domain-containing protein</fullName>
    </recommendedName>
</protein>
<gene>
    <name evidence="2" type="ORF">XAT740_LOCUS16732</name>
</gene>
<evidence type="ECO:0000313" key="3">
    <source>
        <dbReference type="Proteomes" id="UP000663828"/>
    </source>
</evidence>
<dbReference type="EMBL" id="CAJNOR010001074">
    <property type="protein sequence ID" value="CAF1069563.1"/>
    <property type="molecule type" value="Genomic_DNA"/>
</dbReference>
<dbReference type="InterPro" id="IPR012337">
    <property type="entry name" value="RNaseH-like_sf"/>
</dbReference>
<dbReference type="SUPFAM" id="SSF53098">
    <property type="entry name" value="Ribonuclease H-like"/>
    <property type="match status" value="1"/>
</dbReference>
<accession>A0A814LTS9</accession>
<evidence type="ECO:0000313" key="2">
    <source>
        <dbReference type="EMBL" id="CAF1069563.1"/>
    </source>
</evidence>
<evidence type="ECO:0000259" key="1">
    <source>
        <dbReference type="Pfam" id="PF05699"/>
    </source>
</evidence>